<proteinExistence type="predicted"/>
<dbReference type="Proteomes" id="UP000500801">
    <property type="component" value="Chromosome"/>
</dbReference>
<dbReference type="AlphaFoldDB" id="A0AAE6Z131"/>
<dbReference type="GO" id="GO:0005886">
    <property type="term" value="C:plasma membrane"/>
    <property type="evidence" value="ECO:0007669"/>
    <property type="project" value="UniProtKB-SubCell"/>
</dbReference>
<evidence type="ECO:0000256" key="5">
    <source>
        <dbReference type="ARBA" id="ARBA00022989"/>
    </source>
</evidence>
<name>A0AAE6Z131_9GAMM</name>
<reference evidence="9 10" key="1">
    <citation type="submission" date="2018-11" db="EMBL/GenBank/DDBJ databases">
        <title>Complete genome sequence of Dickeya zeae strain CE1 infecting Canna edulis Ker-Gawl. in China.</title>
        <authorList>
            <person name="Zhang J."/>
            <person name="Lin B."/>
            <person name="Shen H."/>
            <person name="Jiang S."/>
            <person name="Pu X."/>
            <person name="Sun D."/>
        </authorList>
    </citation>
    <scope>NUCLEOTIDE SEQUENCE [LARGE SCALE GENOMIC DNA]</scope>
    <source>
        <strain evidence="9 10">CE1</strain>
    </source>
</reference>
<feature type="transmembrane region" description="Helical" evidence="7">
    <location>
        <begin position="45"/>
        <end position="64"/>
    </location>
</feature>
<dbReference type="SUPFAM" id="SSF103473">
    <property type="entry name" value="MFS general substrate transporter"/>
    <property type="match status" value="1"/>
</dbReference>
<accession>A0AAE6Z131</accession>
<evidence type="ECO:0000259" key="8">
    <source>
        <dbReference type="PROSITE" id="PS50850"/>
    </source>
</evidence>
<feature type="transmembrane region" description="Helical" evidence="7">
    <location>
        <begin position="222"/>
        <end position="241"/>
    </location>
</feature>
<gene>
    <name evidence="9" type="ORF">DWG24_16745</name>
</gene>
<dbReference type="EMBL" id="CP033622">
    <property type="protein sequence ID" value="QIZ52276.1"/>
    <property type="molecule type" value="Genomic_DNA"/>
</dbReference>
<dbReference type="PANTHER" id="PTHR42718">
    <property type="entry name" value="MAJOR FACILITATOR SUPERFAMILY MULTIDRUG TRANSPORTER MFSC"/>
    <property type="match status" value="1"/>
</dbReference>
<evidence type="ECO:0000256" key="1">
    <source>
        <dbReference type="ARBA" id="ARBA00004651"/>
    </source>
</evidence>
<dbReference type="GO" id="GO:0022857">
    <property type="term" value="F:transmembrane transporter activity"/>
    <property type="evidence" value="ECO:0007669"/>
    <property type="project" value="InterPro"/>
</dbReference>
<feature type="transmembrane region" description="Helical" evidence="7">
    <location>
        <begin position="262"/>
        <end position="287"/>
    </location>
</feature>
<feature type="transmembrane region" description="Helical" evidence="7">
    <location>
        <begin position="392"/>
        <end position="412"/>
    </location>
</feature>
<sequence length="459" mass="49713">MTGPRALFWLASAAFFMQSLDTTMLYVAVPAIARALHQPVLRMEPIVMAYVITVVAFTPINSWLSQHLGERRTCLAALTIFTGGALLCFHADSAFQLGLGRFIQGTGGALLLPVIRTQVLRYTPADTRLSFLNRMTLLGMFGTLTGPLLGSLLTDGLSWRAIFIAPVPLALLCLWLAWRILPTDSGTRVSACRVSMRNLLPLVGILLTVTLLLAAAPRHLLSLPVIVLLGLACTLCTLFYLRSNLPGREALLPVSLFSIRSFYVGVWGGVLTRLLLASLPVVISLVVQTSLGLPPATAGLIMLLFSIGALLAKLLFEPLIRWLGYRHVLMYGTLLASALVLLLGLAIQHRLLPVIGVCAVAIGLMTALLHSAESTLACCHLCSDTYNSGNNIMILSQLIAVMLSMALTFPALRLFSQWEPLLNINHFSLLLLLLGTGLPLSCLLFRHLSHEEGKTLLAP</sequence>
<evidence type="ECO:0000256" key="7">
    <source>
        <dbReference type="SAM" id="Phobius"/>
    </source>
</evidence>
<protein>
    <submittedName>
        <fullName evidence="9">MFS transporter</fullName>
    </submittedName>
</protein>
<keyword evidence="4 7" id="KW-0812">Transmembrane</keyword>
<feature type="transmembrane region" description="Helical" evidence="7">
    <location>
        <begin position="293"/>
        <end position="316"/>
    </location>
</feature>
<dbReference type="Pfam" id="PF07690">
    <property type="entry name" value="MFS_1"/>
    <property type="match status" value="1"/>
</dbReference>
<feature type="transmembrane region" description="Helical" evidence="7">
    <location>
        <begin position="424"/>
        <end position="445"/>
    </location>
</feature>
<keyword evidence="2" id="KW-0813">Transport</keyword>
<feature type="transmembrane region" description="Helical" evidence="7">
    <location>
        <begin position="131"/>
        <end position="153"/>
    </location>
</feature>
<evidence type="ECO:0000256" key="3">
    <source>
        <dbReference type="ARBA" id="ARBA00022475"/>
    </source>
</evidence>
<dbReference type="PROSITE" id="PS50850">
    <property type="entry name" value="MFS"/>
    <property type="match status" value="1"/>
</dbReference>
<keyword evidence="3" id="KW-1003">Cell membrane</keyword>
<keyword evidence="5 7" id="KW-1133">Transmembrane helix</keyword>
<dbReference type="RefSeq" id="WP_168363338.1">
    <property type="nucleotide sequence ID" value="NZ_CP033622.1"/>
</dbReference>
<dbReference type="Gene3D" id="1.20.1720.10">
    <property type="entry name" value="Multidrug resistance protein D"/>
    <property type="match status" value="1"/>
</dbReference>
<evidence type="ECO:0000313" key="10">
    <source>
        <dbReference type="Proteomes" id="UP000500801"/>
    </source>
</evidence>
<feature type="transmembrane region" description="Helical" evidence="7">
    <location>
        <begin position="353"/>
        <end position="372"/>
    </location>
</feature>
<dbReference type="Gene3D" id="1.20.1250.20">
    <property type="entry name" value="MFS general substrate transporter like domains"/>
    <property type="match status" value="1"/>
</dbReference>
<dbReference type="PANTHER" id="PTHR42718:SF46">
    <property type="entry name" value="BLR6921 PROTEIN"/>
    <property type="match status" value="1"/>
</dbReference>
<dbReference type="InterPro" id="IPR020846">
    <property type="entry name" value="MFS_dom"/>
</dbReference>
<dbReference type="InterPro" id="IPR036259">
    <property type="entry name" value="MFS_trans_sf"/>
</dbReference>
<evidence type="ECO:0000256" key="2">
    <source>
        <dbReference type="ARBA" id="ARBA00022448"/>
    </source>
</evidence>
<feature type="domain" description="Major facilitator superfamily (MFS) profile" evidence="8">
    <location>
        <begin position="7"/>
        <end position="459"/>
    </location>
</feature>
<evidence type="ECO:0000313" key="9">
    <source>
        <dbReference type="EMBL" id="QIZ52276.1"/>
    </source>
</evidence>
<organism evidence="9 10">
    <name type="scientific">Dickeya zeae</name>
    <dbReference type="NCBI Taxonomy" id="204042"/>
    <lineage>
        <taxon>Bacteria</taxon>
        <taxon>Pseudomonadati</taxon>
        <taxon>Pseudomonadota</taxon>
        <taxon>Gammaproteobacteria</taxon>
        <taxon>Enterobacterales</taxon>
        <taxon>Pectobacteriaceae</taxon>
        <taxon>Dickeya</taxon>
    </lineage>
</organism>
<keyword evidence="6 7" id="KW-0472">Membrane</keyword>
<evidence type="ECO:0000256" key="4">
    <source>
        <dbReference type="ARBA" id="ARBA00022692"/>
    </source>
</evidence>
<feature type="transmembrane region" description="Helical" evidence="7">
    <location>
        <begin position="328"/>
        <end position="347"/>
    </location>
</feature>
<evidence type="ECO:0000256" key="6">
    <source>
        <dbReference type="ARBA" id="ARBA00023136"/>
    </source>
</evidence>
<feature type="transmembrane region" description="Helical" evidence="7">
    <location>
        <begin position="159"/>
        <end position="178"/>
    </location>
</feature>
<comment type="subcellular location">
    <subcellularLocation>
        <location evidence="1">Cell membrane</location>
        <topology evidence="1">Multi-pass membrane protein</topology>
    </subcellularLocation>
</comment>
<dbReference type="InterPro" id="IPR011701">
    <property type="entry name" value="MFS"/>
</dbReference>
<feature type="transmembrane region" description="Helical" evidence="7">
    <location>
        <begin position="199"/>
        <end position="216"/>
    </location>
</feature>